<comment type="caution">
    <text evidence="1">The sequence shown here is derived from an EMBL/GenBank/DDBJ whole genome shotgun (WGS) entry which is preliminary data.</text>
</comment>
<protein>
    <submittedName>
        <fullName evidence="1">Uncharacterized protein</fullName>
    </submittedName>
</protein>
<dbReference type="AlphaFoldDB" id="A0A016V4W3"/>
<dbReference type="EMBL" id="JARK01001353">
    <property type="protein sequence ID" value="EYC22301.1"/>
    <property type="molecule type" value="Genomic_DNA"/>
</dbReference>
<gene>
    <name evidence="1" type="primary">Acey_s0017.g3272</name>
    <name evidence="1" type="ORF">Y032_0017g3272</name>
</gene>
<sequence length="68" mass="7730">MVTGVRYVHTLNTAYWYNSQSVMHRRRFIGHSGKSMAPFAQSSSYEAKKSTTVISMYVVMIGSFFLAN</sequence>
<proteinExistence type="predicted"/>
<organism evidence="1 2">
    <name type="scientific">Ancylostoma ceylanicum</name>
    <dbReference type="NCBI Taxonomy" id="53326"/>
    <lineage>
        <taxon>Eukaryota</taxon>
        <taxon>Metazoa</taxon>
        <taxon>Ecdysozoa</taxon>
        <taxon>Nematoda</taxon>
        <taxon>Chromadorea</taxon>
        <taxon>Rhabditida</taxon>
        <taxon>Rhabditina</taxon>
        <taxon>Rhabditomorpha</taxon>
        <taxon>Strongyloidea</taxon>
        <taxon>Ancylostomatidae</taxon>
        <taxon>Ancylostomatinae</taxon>
        <taxon>Ancylostoma</taxon>
    </lineage>
</organism>
<accession>A0A016V4W3</accession>
<keyword evidence="2" id="KW-1185">Reference proteome</keyword>
<evidence type="ECO:0000313" key="2">
    <source>
        <dbReference type="Proteomes" id="UP000024635"/>
    </source>
</evidence>
<name>A0A016V4W3_9BILA</name>
<evidence type="ECO:0000313" key="1">
    <source>
        <dbReference type="EMBL" id="EYC22301.1"/>
    </source>
</evidence>
<dbReference type="Proteomes" id="UP000024635">
    <property type="component" value="Unassembled WGS sequence"/>
</dbReference>
<reference evidence="2" key="1">
    <citation type="journal article" date="2015" name="Nat. Genet.">
        <title>The genome and transcriptome of the zoonotic hookworm Ancylostoma ceylanicum identify infection-specific gene families.</title>
        <authorList>
            <person name="Schwarz E.M."/>
            <person name="Hu Y."/>
            <person name="Antoshechkin I."/>
            <person name="Miller M.M."/>
            <person name="Sternberg P.W."/>
            <person name="Aroian R.V."/>
        </authorList>
    </citation>
    <scope>NUCLEOTIDE SEQUENCE</scope>
    <source>
        <strain evidence="2">HY135</strain>
    </source>
</reference>